<dbReference type="EMBL" id="KN612446">
    <property type="protein sequence ID" value="KHJ75742.1"/>
    <property type="molecule type" value="Genomic_DNA"/>
</dbReference>
<sequence length="81" mass="9143">MTRTFLVWLQRPENDQLYNHLLSLQPVLIDELHLRMSRADSAVCGIPKKALANVLDRLAITFSLPQVHGGRRANGPRRAGK</sequence>
<reference evidence="1 2" key="1">
    <citation type="submission" date="2014-03" db="EMBL/GenBank/DDBJ databases">
        <title>Draft genome of the hookworm Oesophagostomum dentatum.</title>
        <authorList>
            <person name="Mitreva M."/>
        </authorList>
    </citation>
    <scope>NUCLEOTIDE SEQUENCE [LARGE SCALE GENOMIC DNA]</scope>
    <source>
        <strain evidence="1 2">OD-Hann</strain>
    </source>
</reference>
<keyword evidence="2" id="KW-1185">Reference proteome</keyword>
<name>A0A0B1RX13_OESDE</name>
<evidence type="ECO:0000313" key="2">
    <source>
        <dbReference type="Proteomes" id="UP000053660"/>
    </source>
</evidence>
<accession>A0A0B1RX13</accession>
<dbReference type="Proteomes" id="UP000053660">
    <property type="component" value="Unassembled WGS sequence"/>
</dbReference>
<evidence type="ECO:0000313" key="1">
    <source>
        <dbReference type="EMBL" id="KHJ75742.1"/>
    </source>
</evidence>
<gene>
    <name evidence="1" type="ORF">OESDEN_24642</name>
</gene>
<protein>
    <submittedName>
        <fullName evidence="1">Uncharacterized protein</fullName>
    </submittedName>
</protein>
<dbReference type="AlphaFoldDB" id="A0A0B1RX13"/>
<proteinExistence type="predicted"/>
<dbReference type="OrthoDB" id="5576441at2759"/>
<organism evidence="1 2">
    <name type="scientific">Oesophagostomum dentatum</name>
    <name type="common">Nodular worm</name>
    <dbReference type="NCBI Taxonomy" id="61180"/>
    <lineage>
        <taxon>Eukaryota</taxon>
        <taxon>Metazoa</taxon>
        <taxon>Ecdysozoa</taxon>
        <taxon>Nematoda</taxon>
        <taxon>Chromadorea</taxon>
        <taxon>Rhabditida</taxon>
        <taxon>Rhabditina</taxon>
        <taxon>Rhabditomorpha</taxon>
        <taxon>Strongyloidea</taxon>
        <taxon>Strongylidae</taxon>
        <taxon>Oesophagostomum</taxon>
    </lineage>
</organism>